<keyword evidence="2" id="KW-1185">Reference proteome</keyword>
<comment type="caution">
    <text evidence="1">The sequence shown here is derived from an EMBL/GenBank/DDBJ whole genome shotgun (WGS) entry which is preliminary data.</text>
</comment>
<sequence>MSDDDLFETFMEELLRPDTEFTIGDTGETMTFAQLMALADGAPPPAPKRGTDEYRQLVSYVAQQDDVEGVGNMILGMQEDYGWKAVLDVMAEWALQVERGAATQEDRFREPLSGAVDMARLIVIHADEEQKLLIATDKKNQYVKTGLPAHEAFRKAAQDTEASLTFLQGWYPYYSAALRAAHTTGDRRAIVAELFKAPGRQETQGLVQSALILATAAYHVRHYNEMHVAMQAAAGDAPVAHDESIAPGWGNGGYVRRTFLRKEN</sequence>
<reference evidence="2" key="1">
    <citation type="journal article" date="2019" name="Int. J. Syst. Evol. Microbiol.">
        <title>The Global Catalogue of Microorganisms (GCM) 10K type strain sequencing project: providing services to taxonomists for standard genome sequencing and annotation.</title>
        <authorList>
            <consortium name="The Broad Institute Genomics Platform"/>
            <consortium name="The Broad Institute Genome Sequencing Center for Infectious Disease"/>
            <person name="Wu L."/>
            <person name="Ma J."/>
        </authorList>
    </citation>
    <scope>NUCLEOTIDE SEQUENCE [LARGE SCALE GENOMIC DNA]</scope>
    <source>
        <strain evidence="2">PCU 347</strain>
    </source>
</reference>
<evidence type="ECO:0000313" key="2">
    <source>
        <dbReference type="Proteomes" id="UP001595824"/>
    </source>
</evidence>
<gene>
    <name evidence="1" type="ORF">ACFPC0_10765</name>
</gene>
<organism evidence="1 2">
    <name type="scientific">Streptomyces andamanensis</name>
    <dbReference type="NCBI Taxonomy" id="1565035"/>
    <lineage>
        <taxon>Bacteria</taxon>
        <taxon>Bacillati</taxon>
        <taxon>Actinomycetota</taxon>
        <taxon>Actinomycetes</taxon>
        <taxon>Kitasatosporales</taxon>
        <taxon>Streptomycetaceae</taxon>
        <taxon>Streptomyces</taxon>
    </lineage>
</organism>
<protein>
    <submittedName>
        <fullName evidence="1">Uncharacterized protein</fullName>
    </submittedName>
</protein>
<name>A0ABV8TCL1_9ACTN</name>
<accession>A0ABV8TCL1</accession>
<dbReference type="RefSeq" id="WP_381738472.1">
    <property type="nucleotide sequence ID" value="NZ_JBHSDP010000011.1"/>
</dbReference>
<dbReference type="EMBL" id="JBHSDP010000011">
    <property type="protein sequence ID" value="MFC4328307.1"/>
    <property type="molecule type" value="Genomic_DNA"/>
</dbReference>
<proteinExistence type="predicted"/>
<evidence type="ECO:0000313" key="1">
    <source>
        <dbReference type="EMBL" id="MFC4328307.1"/>
    </source>
</evidence>
<dbReference type="Proteomes" id="UP001595824">
    <property type="component" value="Unassembled WGS sequence"/>
</dbReference>